<gene>
    <name evidence="6" type="ORF">BSAL_50960</name>
</gene>
<keyword evidence="3 4" id="KW-0808">Transferase</keyword>
<dbReference type="Proteomes" id="UP000051952">
    <property type="component" value="Unassembled WGS sequence"/>
</dbReference>
<dbReference type="GO" id="GO:0008173">
    <property type="term" value="F:RNA methyltransferase activity"/>
    <property type="evidence" value="ECO:0007669"/>
    <property type="project" value="UniProtKB-ARBA"/>
</dbReference>
<protein>
    <recommendedName>
        <fullName evidence="4">tRNA N(3)-methylcytidine methyltransferase</fullName>
        <ecNumber evidence="4">2.1.1.-</ecNumber>
    </recommendedName>
</protein>
<dbReference type="Gene3D" id="3.40.50.150">
    <property type="entry name" value="Vaccinia Virus protein VP39"/>
    <property type="match status" value="1"/>
</dbReference>
<dbReference type="InterPro" id="IPR029063">
    <property type="entry name" value="SAM-dependent_MTases_sf"/>
</dbReference>
<sequence length="377" mass="41979">MEPLCPHCHQPMPEKQKRPRDDAPTQHEPTTSSTDTSSSATTRPTSATRQLLPPFVEHYAPYTGRQLTSVASRQVQACAEQWDRYYRQNTINGYKDRHYLLREFSELQLALELLRSTRTTEKDVVHDAPTTATATVSRHHQNEAVTLVEIGCGVGNAMIPIIDEFSDVPVSDFTAYGFDISKVAVDLLQEKIRLSPSTLGGGRLTAIPHDLADYELPFSQAFIREPIRFGTIIFVLCSVPVPKQQIFVDRVARLIAPGGFVFVRDYCIGDLAQARFAEGKRFAPPSASSSLSTREPSGDEEGTPAAPSTQASSSTYLRSNGTLSHFFSVESLTRLFLNTGRFRVVQAVEVDRVAENRRAGAVMNRKFVQARFERLKD</sequence>
<dbReference type="EMBL" id="CYKH01000054">
    <property type="protein sequence ID" value="CUI11167.1"/>
    <property type="molecule type" value="Genomic_DNA"/>
</dbReference>
<accession>A0A0S4KFU5</accession>
<dbReference type="CDD" id="cd02440">
    <property type="entry name" value="AdoMet_MTases"/>
    <property type="match status" value="1"/>
</dbReference>
<feature type="compositionally biased region" description="Low complexity" evidence="5">
    <location>
        <begin position="29"/>
        <end position="49"/>
    </location>
</feature>
<name>A0A0S4KFU5_BODSA</name>
<dbReference type="GO" id="GO:0032259">
    <property type="term" value="P:methylation"/>
    <property type="evidence" value="ECO:0007669"/>
    <property type="project" value="UniProtKB-KW"/>
</dbReference>
<evidence type="ECO:0000256" key="1">
    <source>
        <dbReference type="ARBA" id="ARBA00009725"/>
    </source>
</evidence>
<organism evidence="6 7">
    <name type="scientific">Bodo saltans</name>
    <name type="common">Flagellated protozoan</name>
    <dbReference type="NCBI Taxonomy" id="75058"/>
    <lineage>
        <taxon>Eukaryota</taxon>
        <taxon>Discoba</taxon>
        <taxon>Euglenozoa</taxon>
        <taxon>Kinetoplastea</taxon>
        <taxon>Metakinetoplastina</taxon>
        <taxon>Eubodonida</taxon>
        <taxon>Bodonidae</taxon>
        <taxon>Bodo</taxon>
    </lineage>
</organism>
<evidence type="ECO:0000256" key="3">
    <source>
        <dbReference type="ARBA" id="ARBA00022679"/>
    </source>
</evidence>
<keyword evidence="7" id="KW-1185">Reference proteome</keyword>
<comment type="similarity">
    <text evidence="1 4">Belongs to the methyltransferase superfamily. METL family.</text>
</comment>
<dbReference type="EC" id="2.1.1.-" evidence="4"/>
<dbReference type="OMA" id="DAQRNWD"/>
<evidence type="ECO:0000256" key="4">
    <source>
        <dbReference type="PIRNR" id="PIRNR037755"/>
    </source>
</evidence>
<evidence type="ECO:0000313" key="6">
    <source>
        <dbReference type="EMBL" id="CUI11167.1"/>
    </source>
</evidence>
<dbReference type="SUPFAM" id="SSF53335">
    <property type="entry name" value="S-adenosyl-L-methionine-dependent methyltransferases"/>
    <property type="match status" value="1"/>
</dbReference>
<feature type="region of interest" description="Disordered" evidence="5">
    <location>
        <begin position="282"/>
        <end position="314"/>
    </location>
</feature>
<proteinExistence type="inferred from homology"/>
<evidence type="ECO:0000256" key="2">
    <source>
        <dbReference type="ARBA" id="ARBA00022603"/>
    </source>
</evidence>
<dbReference type="Pfam" id="PF13489">
    <property type="entry name" value="Methyltransf_23"/>
    <property type="match status" value="1"/>
</dbReference>
<evidence type="ECO:0000313" key="7">
    <source>
        <dbReference type="Proteomes" id="UP000051952"/>
    </source>
</evidence>
<dbReference type="OrthoDB" id="417697at2759"/>
<dbReference type="GO" id="GO:0008757">
    <property type="term" value="F:S-adenosylmethionine-dependent methyltransferase activity"/>
    <property type="evidence" value="ECO:0007669"/>
    <property type="project" value="UniProtKB-ARBA"/>
</dbReference>
<dbReference type="PIRSF" id="PIRSF037755">
    <property type="entry name" value="Mettl2_prd"/>
    <property type="match status" value="1"/>
</dbReference>
<feature type="compositionally biased region" description="Basic and acidic residues" evidence="5">
    <location>
        <begin position="12"/>
        <end position="25"/>
    </location>
</feature>
<reference evidence="7" key="1">
    <citation type="submission" date="2015-09" db="EMBL/GenBank/DDBJ databases">
        <authorList>
            <consortium name="Pathogen Informatics"/>
        </authorList>
    </citation>
    <scope>NUCLEOTIDE SEQUENCE [LARGE SCALE GENOMIC DNA]</scope>
    <source>
        <strain evidence="7">Lake Konstanz</strain>
    </source>
</reference>
<feature type="compositionally biased region" description="Polar residues" evidence="5">
    <location>
        <begin position="286"/>
        <end position="295"/>
    </location>
</feature>
<keyword evidence="2 4" id="KW-0489">Methyltransferase</keyword>
<dbReference type="PANTHER" id="PTHR22809:SF5">
    <property type="entry name" value="TRNA N(3)-METHYLCYTIDINE METHYLTRANSFERASE METTL6"/>
    <property type="match status" value="1"/>
</dbReference>
<dbReference type="InterPro" id="IPR026113">
    <property type="entry name" value="METTL2/6/8-like"/>
</dbReference>
<dbReference type="AlphaFoldDB" id="A0A0S4KFU5"/>
<dbReference type="VEuPathDB" id="TriTrypDB:BSAL_50960"/>
<dbReference type="PANTHER" id="PTHR22809">
    <property type="entry name" value="METHYLTRANSFERASE-RELATED"/>
    <property type="match status" value="1"/>
</dbReference>
<feature type="region of interest" description="Disordered" evidence="5">
    <location>
        <begin position="1"/>
        <end position="51"/>
    </location>
</feature>
<evidence type="ECO:0000256" key="5">
    <source>
        <dbReference type="SAM" id="MobiDB-lite"/>
    </source>
</evidence>
<feature type="compositionally biased region" description="Low complexity" evidence="5">
    <location>
        <begin position="303"/>
        <end position="314"/>
    </location>
</feature>
<comment type="function">
    <text evidence="4">S-adenosyl-L-methionine-dependent methyltransferase.</text>
</comment>